<evidence type="ECO:0000313" key="1">
    <source>
        <dbReference type="EMBL" id="KAJ8615684.1"/>
    </source>
</evidence>
<sequence>MSQAQYRKLYTRCHPPIIRCASALIFPTRGLSGNLARNRRDGGRREGEKGSGWEKRWRPEEEVDIQISQSRFAIPGWKNRPISEEGTIFSASWNRGSCVSSGRSLISHS</sequence>
<dbReference type="EMBL" id="CM056820">
    <property type="protein sequence ID" value="KAJ8615684.1"/>
    <property type="molecule type" value="Genomic_DNA"/>
</dbReference>
<organism evidence="1 2">
    <name type="scientific">Persea americana</name>
    <name type="common">Avocado</name>
    <dbReference type="NCBI Taxonomy" id="3435"/>
    <lineage>
        <taxon>Eukaryota</taxon>
        <taxon>Viridiplantae</taxon>
        <taxon>Streptophyta</taxon>
        <taxon>Embryophyta</taxon>
        <taxon>Tracheophyta</taxon>
        <taxon>Spermatophyta</taxon>
        <taxon>Magnoliopsida</taxon>
        <taxon>Magnoliidae</taxon>
        <taxon>Laurales</taxon>
        <taxon>Lauraceae</taxon>
        <taxon>Persea</taxon>
    </lineage>
</organism>
<dbReference type="Proteomes" id="UP001234297">
    <property type="component" value="Chromosome 12"/>
</dbReference>
<protein>
    <submittedName>
        <fullName evidence="1">Uncharacterized protein</fullName>
    </submittedName>
</protein>
<name>A0ACC2K3I6_PERAE</name>
<proteinExistence type="predicted"/>
<reference evidence="1 2" key="1">
    <citation type="journal article" date="2022" name="Hortic Res">
        <title>A haplotype resolved chromosomal level avocado genome allows analysis of novel avocado genes.</title>
        <authorList>
            <person name="Nath O."/>
            <person name="Fletcher S.J."/>
            <person name="Hayward A."/>
            <person name="Shaw L.M."/>
            <person name="Masouleh A.K."/>
            <person name="Furtado A."/>
            <person name="Henry R.J."/>
            <person name="Mitter N."/>
        </authorList>
    </citation>
    <scope>NUCLEOTIDE SEQUENCE [LARGE SCALE GENOMIC DNA]</scope>
    <source>
        <strain evidence="2">cv. Hass</strain>
    </source>
</reference>
<comment type="caution">
    <text evidence="1">The sequence shown here is derived from an EMBL/GenBank/DDBJ whole genome shotgun (WGS) entry which is preliminary data.</text>
</comment>
<keyword evidence="2" id="KW-1185">Reference proteome</keyword>
<gene>
    <name evidence="1" type="ORF">MRB53_035056</name>
</gene>
<accession>A0ACC2K3I6</accession>
<evidence type="ECO:0000313" key="2">
    <source>
        <dbReference type="Proteomes" id="UP001234297"/>
    </source>
</evidence>